<reference evidence="2 3" key="1">
    <citation type="journal article" date="2023" name="Plants (Basel)">
        <title>Bridging the Gap: Combining Genomics and Transcriptomics Approaches to Understand Stylosanthes scabra, an Orphan Legume from the Brazilian Caatinga.</title>
        <authorList>
            <person name="Ferreira-Neto J.R.C."/>
            <person name="da Silva M.D."/>
            <person name="Binneck E."/>
            <person name="de Melo N.F."/>
            <person name="da Silva R.H."/>
            <person name="de Melo A.L.T.M."/>
            <person name="Pandolfi V."/>
            <person name="Bustamante F.O."/>
            <person name="Brasileiro-Vidal A.C."/>
            <person name="Benko-Iseppon A.M."/>
        </authorList>
    </citation>
    <scope>NUCLEOTIDE SEQUENCE [LARGE SCALE GENOMIC DNA]</scope>
    <source>
        <tissue evidence="2">Leaves</tissue>
    </source>
</reference>
<proteinExistence type="predicted"/>
<accession>A0ABU6QK85</accession>
<evidence type="ECO:0000313" key="2">
    <source>
        <dbReference type="EMBL" id="MED6112055.1"/>
    </source>
</evidence>
<feature type="region of interest" description="Disordered" evidence="1">
    <location>
        <begin position="98"/>
        <end position="122"/>
    </location>
</feature>
<dbReference type="Proteomes" id="UP001341840">
    <property type="component" value="Unassembled WGS sequence"/>
</dbReference>
<feature type="compositionally biased region" description="Low complexity" evidence="1">
    <location>
        <begin position="103"/>
        <end position="117"/>
    </location>
</feature>
<sequence length="192" mass="21607">MVEGLDHLTVYPPGYEMDKKGKKVVQTPPPRAFARLAELKALVSPTPPPASSTPAMPQPVMKKPIFINLTKNSESEEGSKEENPERKLTNTICEMIGLGKLGSSDSNPRFPSSTSSSSEEDDIIEDDPRFWELMILMIGEPQNHLIVLRQAAQDIHHQPIRSAPLHTYAQRTVHILSWGGLCRYQRHNWVQF</sequence>
<name>A0ABU6QK85_9FABA</name>
<gene>
    <name evidence="2" type="ORF">PIB30_058162</name>
</gene>
<evidence type="ECO:0000256" key="1">
    <source>
        <dbReference type="SAM" id="MobiDB-lite"/>
    </source>
</evidence>
<comment type="caution">
    <text evidence="2">The sequence shown here is derived from an EMBL/GenBank/DDBJ whole genome shotgun (WGS) entry which is preliminary data.</text>
</comment>
<organism evidence="2 3">
    <name type="scientific">Stylosanthes scabra</name>
    <dbReference type="NCBI Taxonomy" id="79078"/>
    <lineage>
        <taxon>Eukaryota</taxon>
        <taxon>Viridiplantae</taxon>
        <taxon>Streptophyta</taxon>
        <taxon>Embryophyta</taxon>
        <taxon>Tracheophyta</taxon>
        <taxon>Spermatophyta</taxon>
        <taxon>Magnoliopsida</taxon>
        <taxon>eudicotyledons</taxon>
        <taxon>Gunneridae</taxon>
        <taxon>Pentapetalae</taxon>
        <taxon>rosids</taxon>
        <taxon>fabids</taxon>
        <taxon>Fabales</taxon>
        <taxon>Fabaceae</taxon>
        <taxon>Papilionoideae</taxon>
        <taxon>50 kb inversion clade</taxon>
        <taxon>dalbergioids sensu lato</taxon>
        <taxon>Dalbergieae</taxon>
        <taxon>Pterocarpus clade</taxon>
        <taxon>Stylosanthes</taxon>
    </lineage>
</organism>
<protein>
    <submittedName>
        <fullName evidence="2">Uncharacterized protein</fullName>
    </submittedName>
</protein>
<keyword evidence="3" id="KW-1185">Reference proteome</keyword>
<evidence type="ECO:0000313" key="3">
    <source>
        <dbReference type="Proteomes" id="UP001341840"/>
    </source>
</evidence>
<dbReference type="EMBL" id="JASCZI010000485">
    <property type="protein sequence ID" value="MED6112055.1"/>
    <property type="molecule type" value="Genomic_DNA"/>
</dbReference>